<dbReference type="GO" id="GO:0016874">
    <property type="term" value="F:ligase activity"/>
    <property type="evidence" value="ECO:0007669"/>
    <property type="project" value="UniProtKB-KW"/>
</dbReference>
<dbReference type="STRING" id="926556.Echvi_1336"/>
<dbReference type="AlphaFoldDB" id="L0FWD5"/>
<dbReference type="Pfam" id="PF13563">
    <property type="entry name" value="2_5_RNA_ligase2"/>
    <property type="match status" value="1"/>
</dbReference>
<dbReference type="HOGENOM" id="CLU_100506_0_0_10"/>
<keyword evidence="1" id="KW-0436">Ligase</keyword>
<dbReference type="Proteomes" id="UP000010796">
    <property type="component" value="Chromosome"/>
</dbReference>
<name>L0FWD5_ECHVK</name>
<accession>L0FWD5</accession>
<dbReference type="KEGG" id="evi:Echvi_1336"/>
<evidence type="ECO:0000313" key="2">
    <source>
        <dbReference type="Proteomes" id="UP000010796"/>
    </source>
</evidence>
<dbReference type="PANTHER" id="PTHR40037">
    <property type="entry name" value="PHOSPHOESTERASE YJCG-RELATED"/>
    <property type="match status" value="1"/>
</dbReference>
<sequence>MVFPWGFYYCNLNYASLSMPKSLQKYFVAIVPPEEVQAQAQEIKEAVRDKYNAKHALKSPAHVTLKMPFVWNEFKEDKLRALLEAFFKDQPSFPLEFKGIGRFGRRIMYARVHGGDPLTSMQEAFSQYCKRELKLNVELSDKAFTPHVTLVYSDLKKRFFDECWAMLKEKGFYGKMEVQQVALLKKVDFRWQVLAMIPMAMDTTGIQD</sequence>
<reference evidence="2" key="1">
    <citation type="submission" date="2012-02" db="EMBL/GenBank/DDBJ databases">
        <title>The complete genome of Echinicola vietnamensis DSM 17526.</title>
        <authorList>
            <person name="Lucas S."/>
            <person name="Copeland A."/>
            <person name="Lapidus A."/>
            <person name="Glavina del Rio T."/>
            <person name="Dalin E."/>
            <person name="Tice H."/>
            <person name="Bruce D."/>
            <person name="Goodwin L."/>
            <person name="Pitluck S."/>
            <person name="Peters L."/>
            <person name="Ovchinnikova G."/>
            <person name="Teshima H."/>
            <person name="Kyrpides N."/>
            <person name="Mavromatis K."/>
            <person name="Ivanova N."/>
            <person name="Brettin T."/>
            <person name="Detter J.C."/>
            <person name="Han C."/>
            <person name="Larimer F."/>
            <person name="Land M."/>
            <person name="Hauser L."/>
            <person name="Markowitz V."/>
            <person name="Cheng J.-F."/>
            <person name="Hugenholtz P."/>
            <person name="Woyke T."/>
            <person name="Wu D."/>
            <person name="Brambilla E."/>
            <person name="Klenk H.-P."/>
            <person name="Eisen J.A."/>
        </authorList>
    </citation>
    <scope>NUCLEOTIDE SEQUENCE [LARGE SCALE GENOMIC DNA]</scope>
    <source>
        <strain evidence="2">DSM 17526 / LMG 23754 / KMM 6221</strain>
    </source>
</reference>
<dbReference type="InterPro" id="IPR050580">
    <property type="entry name" value="2H_phosphoesterase_YjcG-like"/>
</dbReference>
<dbReference type="PANTHER" id="PTHR40037:SF1">
    <property type="entry name" value="PHOSPHOESTERASE SAOUHSC_00951-RELATED"/>
    <property type="match status" value="1"/>
</dbReference>
<dbReference type="eggNOG" id="COG1514">
    <property type="taxonomic scope" value="Bacteria"/>
</dbReference>
<organism evidence="1 2">
    <name type="scientific">Echinicola vietnamensis (strain DSM 17526 / LMG 23754 / KMM 6221)</name>
    <dbReference type="NCBI Taxonomy" id="926556"/>
    <lineage>
        <taxon>Bacteria</taxon>
        <taxon>Pseudomonadati</taxon>
        <taxon>Bacteroidota</taxon>
        <taxon>Cytophagia</taxon>
        <taxon>Cytophagales</taxon>
        <taxon>Cyclobacteriaceae</taxon>
        <taxon>Echinicola</taxon>
    </lineage>
</organism>
<dbReference type="InterPro" id="IPR009097">
    <property type="entry name" value="Cyclic_Pdiesterase"/>
</dbReference>
<keyword evidence="2" id="KW-1185">Reference proteome</keyword>
<protein>
    <submittedName>
        <fullName evidence="1">2'-5' RNA ligase</fullName>
    </submittedName>
</protein>
<evidence type="ECO:0000313" key="1">
    <source>
        <dbReference type="EMBL" id="AGA77607.1"/>
    </source>
</evidence>
<dbReference type="SUPFAM" id="SSF55144">
    <property type="entry name" value="LigT-like"/>
    <property type="match status" value="1"/>
</dbReference>
<proteinExistence type="predicted"/>
<dbReference type="Gene3D" id="3.90.1140.10">
    <property type="entry name" value="Cyclic phosphodiesterase"/>
    <property type="match status" value="1"/>
</dbReference>
<gene>
    <name evidence="1" type="ordered locus">Echvi_1336</name>
</gene>
<dbReference type="EMBL" id="CP003346">
    <property type="protein sequence ID" value="AGA77607.1"/>
    <property type="molecule type" value="Genomic_DNA"/>
</dbReference>